<dbReference type="EMBL" id="CZAE01000035">
    <property type="protein sequence ID" value="CUQ26901.1"/>
    <property type="molecule type" value="Genomic_DNA"/>
</dbReference>
<proteinExistence type="predicted"/>
<protein>
    <submittedName>
        <fullName evidence="2">DUF2284 domain-containing protein</fullName>
    </submittedName>
    <submittedName>
        <fullName evidence="1">Predicted metal-binding protein</fullName>
    </submittedName>
</protein>
<sequence>MKTREDYIAEDFTATIPVAEYMANYRDAEKFIGFCRQCTRYNTYWACPPFSFNVDHYLSQCQTALIIGTKITPLHPERITDVISFGKEMMETERKRTDELLLEMEKTYKGRAFFPVSCLLCPTCTRTEGKPCLYPERVRPSLEACGFDIGKTASELLHIELKWGDKDRMPEYLLLVSGIFGDIQKDL</sequence>
<evidence type="ECO:0000313" key="4">
    <source>
        <dbReference type="Proteomes" id="UP001060104"/>
    </source>
</evidence>
<accession>A0A3E5G2Y7</accession>
<organism evidence="1 3">
    <name type="scientific">Bacteroides faecis</name>
    <dbReference type="NCBI Taxonomy" id="674529"/>
    <lineage>
        <taxon>Bacteria</taxon>
        <taxon>Pseudomonadati</taxon>
        <taxon>Bacteroidota</taxon>
        <taxon>Bacteroidia</taxon>
        <taxon>Bacteroidales</taxon>
        <taxon>Bacteroidaceae</taxon>
        <taxon>Bacteroides</taxon>
    </lineage>
</organism>
<gene>
    <name evidence="1" type="ORF">ERS852461_04774</name>
    <name evidence="2" type="ORF">NXY30_28685</name>
</gene>
<evidence type="ECO:0000313" key="3">
    <source>
        <dbReference type="Proteomes" id="UP000095606"/>
    </source>
</evidence>
<dbReference type="Proteomes" id="UP001060104">
    <property type="component" value="Chromosome"/>
</dbReference>
<evidence type="ECO:0000313" key="1">
    <source>
        <dbReference type="EMBL" id="CUQ26901.1"/>
    </source>
</evidence>
<reference evidence="1 3" key="1">
    <citation type="submission" date="2015-09" db="EMBL/GenBank/DDBJ databases">
        <authorList>
            <consortium name="Pathogen Informatics"/>
        </authorList>
    </citation>
    <scope>NUCLEOTIDE SEQUENCE [LARGE SCALE GENOMIC DNA]</scope>
    <source>
        <strain evidence="1 3">2789STDY5834846</strain>
    </source>
</reference>
<evidence type="ECO:0000313" key="2">
    <source>
        <dbReference type="EMBL" id="UVQ74840.1"/>
    </source>
</evidence>
<dbReference type="GeneID" id="69592074"/>
<dbReference type="EMBL" id="CP103141">
    <property type="protein sequence ID" value="UVQ74840.1"/>
    <property type="molecule type" value="Genomic_DNA"/>
</dbReference>
<dbReference type="AlphaFoldDB" id="A0A3E5G2Y7"/>
<dbReference type="RefSeq" id="WP_055271568.1">
    <property type="nucleotide sequence ID" value="NZ_CABMFH010000037.1"/>
</dbReference>
<dbReference type="Proteomes" id="UP000095606">
    <property type="component" value="Unassembled WGS sequence"/>
</dbReference>
<keyword evidence="4" id="KW-1185">Reference proteome</keyword>
<dbReference type="Pfam" id="PF10050">
    <property type="entry name" value="DUF2284"/>
    <property type="match status" value="1"/>
</dbReference>
<reference evidence="2" key="2">
    <citation type="submission" date="2022-08" db="EMBL/GenBank/DDBJ databases">
        <title>Genome Sequencing of Bacteroides fragilis Group Isolates with Nanopore Technology.</title>
        <authorList>
            <person name="Tisza M.J."/>
            <person name="Smith D."/>
            <person name="Dekker J.P."/>
        </authorList>
    </citation>
    <scope>NUCLEOTIDE SEQUENCE</scope>
    <source>
        <strain evidence="2">BFG-527</strain>
    </source>
</reference>
<dbReference type="InterPro" id="IPR019271">
    <property type="entry name" value="DUF2284_metal-binding"/>
</dbReference>
<name>A0A3E5G2Y7_9BACE</name>
<accession>A0A174V144</accession>